<protein>
    <recommendedName>
        <fullName evidence="4">Hydrolase</fullName>
    </recommendedName>
</protein>
<sequence>MYKLKTVDVWDTLLRRNCHPECIKLATAAHVYFLLFGRFKAEYQSVWSIYQARVDTEMRLAHAARDLGKDEEYEIVDVLGHWLSLILAESHKLALPELIAEYELTVEMARTSSDPDIEAILADYPSEKTMFLSDFYMSAPMLQRLIEKNGLGHLLTDGISSCDVGLNKRSGALFKYVHETLAVQPHEHVHIGDNAWSDVESPAKFGILGISFVPEDTHTARLKYESLFSSRSDLFQHLRTLQNQALQARLGCDVDQSDNAFRIGVEAAPLFMGQALWVAEQVISHRLEKLFFLTREGEFFRRVYEQLFPTLELYGHSLPQHGDLEVSRLSTFVASMNDVVPQEFARIWRLNRSQKVSGLFSSLGLNSDEFFIELEGLGLQLNDVIENPETDSRLIRLIAAPLFQAEVRKRIQEQRELLTEYLSQNGIDGTNRVGVVDIGWRGTIQDNLAKVLPASHIHGMYLGLRKFINPQPVNVTKSAYAADESLDADTAQLFEVFGALEMLCNSDKGSAECYVKDGARVIAKRSISIEENSSYDQFSKHFQEGVIFATKIWAPYVERYVVSAGDMRELGLAVWRKLSTNPDADLAKIFIETPQHDIFGFGDIFQKNRVPSLFSVFLSPFLKAPRREVIHYIRRVQWTSAVKQLKDIGFIHRSVLVMLFTAANAYKRYRMKARNR</sequence>
<evidence type="ECO:0000313" key="3">
    <source>
        <dbReference type="Proteomes" id="UP000326452"/>
    </source>
</evidence>
<dbReference type="InterPro" id="IPR023214">
    <property type="entry name" value="HAD_sf"/>
</dbReference>
<organism evidence="2 3">
    <name type="scientific">Pseudomonas fluorescens</name>
    <dbReference type="NCBI Taxonomy" id="294"/>
    <lineage>
        <taxon>Bacteria</taxon>
        <taxon>Pseudomonadati</taxon>
        <taxon>Pseudomonadota</taxon>
        <taxon>Gammaproteobacteria</taxon>
        <taxon>Pseudomonadales</taxon>
        <taxon>Pseudomonadaceae</taxon>
        <taxon>Pseudomonas</taxon>
    </lineage>
</organism>
<evidence type="ECO:0008006" key="4">
    <source>
        <dbReference type="Google" id="ProtNLM"/>
    </source>
</evidence>
<keyword evidence="1" id="KW-1133">Transmembrane helix</keyword>
<evidence type="ECO:0000256" key="1">
    <source>
        <dbReference type="SAM" id="Phobius"/>
    </source>
</evidence>
<reference evidence="2 3" key="1">
    <citation type="submission" date="2019-09" db="EMBL/GenBank/DDBJ databases">
        <authorList>
            <person name="Chandra G."/>
            <person name="Truman W A."/>
        </authorList>
    </citation>
    <scope>NUCLEOTIDE SEQUENCE [LARGE SCALE GENOMIC DNA]</scope>
    <source>
        <strain evidence="2">PS941</strain>
    </source>
</reference>
<dbReference type="Gene3D" id="1.10.150.400">
    <property type="match status" value="1"/>
</dbReference>
<keyword evidence="1" id="KW-0812">Transmembrane</keyword>
<dbReference type="Gene3D" id="3.40.50.1000">
    <property type="entry name" value="HAD superfamily/HAD-like"/>
    <property type="match status" value="1"/>
</dbReference>
<dbReference type="RefSeq" id="WP_191625184.1">
    <property type="nucleotide sequence ID" value="NZ_CABVJC010000008.1"/>
</dbReference>
<feature type="transmembrane region" description="Helical" evidence="1">
    <location>
        <begin position="650"/>
        <end position="666"/>
    </location>
</feature>
<dbReference type="InterPro" id="IPR036412">
    <property type="entry name" value="HAD-like_sf"/>
</dbReference>
<dbReference type="SUPFAM" id="SSF56784">
    <property type="entry name" value="HAD-like"/>
    <property type="match status" value="1"/>
</dbReference>
<dbReference type="EMBL" id="CABVJC010000008">
    <property type="protein sequence ID" value="VVQ16125.1"/>
    <property type="molecule type" value="Genomic_DNA"/>
</dbReference>
<accession>A0A5E7UZY8</accession>
<keyword evidence="1" id="KW-0472">Membrane</keyword>
<gene>
    <name evidence="2" type="ORF">PS941_04348</name>
</gene>
<dbReference type="AlphaFoldDB" id="A0A5E7UZY8"/>
<proteinExistence type="predicted"/>
<dbReference type="Proteomes" id="UP000326452">
    <property type="component" value="Unassembled WGS sequence"/>
</dbReference>
<name>A0A5E7UZY8_PSEFL</name>
<evidence type="ECO:0000313" key="2">
    <source>
        <dbReference type="EMBL" id="VVQ16125.1"/>
    </source>
</evidence>